<proteinExistence type="predicted"/>
<gene>
    <name evidence="1" type="ORF">NCTC12000_00303</name>
</gene>
<sequence length="104" mass="11722">MKLTLFLVLVWICTESFGTTIMVKGLPSPLEYRNDLYYWPPNVAISPDTTNLFITMDGIDKVCFLNTGLQGGLEQISEISIIINGAKKDWNCFPYTTTILEARP</sequence>
<dbReference type="RefSeq" id="WP_011945402.1">
    <property type="nucleotide sequence ID" value="NZ_BBUI01000003.1"/>
</dbReference>
<dbReference type="Proteomes" id="UP000254631">
    <property type="component" value="Unassembled WGS sequence"/>
</dbReference>
<evidence type="ECO:0000313" key="2">
    <source>
        <dbReference type="Proteomes" id="UP000254631"/>
    </source>
</evidence>
<accession>A0A129EBQ1</accession>
<protein>
    <submittedName>
        <fullName evidence="1">Uncharacterized protein</fullName>
    </submittedName>
</protein>
<organism evidence="1 2">
    <name type="scientific">Legionella pneumophila</name>
    <dbReference type="NCBI Taxonomy" id="446"/>
    <lineage>
        <taxon>Bacteria</taxon>
        <taxon>Pseudomonadati</taxon>
        <taxon>Pseudomonadota</taxon>
        <taxon>Gammaproteobacteria</taxon>
        <taxon>Legionellales</taxon>
        <taxon>Legionellaceae</taxon>
        <taxon>Legionella</taxon>
    </lineage>
</organism>
<reference evidence="1 2" key="1">
    <citation type="submission" date="2018-06" db="EMBL/GenBank/DDBJ databases">
        <authorList>
            <consortium name="Pathogen Informatics"/>
            <person name="Doyle S."/>
        </authorList>
    </citation>
    <scope>NUCLEOTIDE SEQUENCE [LARGE SCALE GENOMIC DNA]</scope>
    <source>
        <strain evidence="1 2">NCTC12000</strain>
    </source>
</reference>
<evidence type="ECO:0000313" key="1">
    <source>
        <dbReference type="EMBL" id="STX78334.1"/>
    </source>
</evidence>
<name>A0A129EBQ1_LEGPN</name>
<dbReference type="EMBL" id="UGOL01000001">
    <property type="protein sequence ID" value="STX78334.1"/>
    <property type="molecule type" value="Genomic_DNA"/>
</dbReference>
<dbReference type="AlphaFoldDB" id="A0A129EBQ1"/>